<evidence type="ECO:0000259" key="9">
    <source>
        <dbReference type="Pfam" id="PF00155"/>
    </source>
</evidence>
<evidence type="ECO:0000313" key="12">
    <source>
        <dbReference type="Proteomes" id="UP000254958"/>
    </source>
</evidence>
<dbReference type="OrthoDB" id="9803354at2"/>
<comment type="similarity">
    <text evidence="2 8">Belongs to the class-I pyridoxal-phosphate-dependent aminotransferase family.</text>
</comment>
<keyword evidence="4 8" id="KW-0032">Aminotransferase</keyword>
<dbReference type="InterPro" id="IPR050596">
    <property type="entry name" value="AspAT/PAT-like"/>
</dbReference>
<reference evidence="11 12" key="1">
    <citation type="submission" date="2018-07" db="EMBL/GenBank/DDBJ databases">
        <title>Genomic Encyclopedia of Type Strains, Phase IV (KMG-IV): sequencing the most valuable type-strain genomes for metagenomic binning, comparative biology and taxonomic classification.</title>
        <authorList>
            <person name="Goeker M."/>
        </authorList>
    </citation>
    <scope>NUCLEOTIDE SEQUENCE [LARGE SCALE GENOMIC DNA]</scope>
    <source>
        <strain evidence="11 12">DSM 5603</strain>
    </source>
</reference>
<evidence type="ECO:0000313" key="11">
    <source>
        <dbReference type="EMBL" id="RDI39445.1"/>
    </source>
</evidence>
<evidence type="ECO:0000313" key="10">
    <source>
        <dbReference type="EMBL" id="MBB2185639.1"/>
    </source>
</evidence>
<keyword evidence="5 8" id="KW-0808">Transferase</keyword>
<gene>
    <name evidence="11" type="ORF">C7453_102233</name>
    <name evidence="10" type="ORF">HLH32_04440</name>
</gene>
<evidence type="ECO:0000256" key="5">
    <source>
        <dbReference type="ARBA" id="ARBA00022679"/>
    </source>
</evidence>
<name>A0A370G6L3_GLULI</name>
<evidence type="ECO:0000256" key="2">
    <source>
        <dbReference type="ARBA" id="ARBA00007441"/>
    </source>
</evidence>
<dbReference type="RefSeq" id="WP_114726322.1">
    <property type="nucleotide sequence ID" value="NZ_BJMI01000001.1"/>
</dbReference>
<dbReference type="PANTHER" id="PTHR46383">
    <property type="entry name" value="ASPARTATE AMINOTRANSFERASE"/>
    <property type="match status" value="1"/>
</dbReference>
<evidence type="ECO:0000256" key="4">
    <source>
        <dbReference type="ARBA" id="ARBA00022576"/>
    </source>
</evidence>
<dbReference type="CDD" id="cd00609">
    <property type="entry name" value="AAT_like"/>
    <property type="match status" value="1"/>
</dbReference>
<proteinExistence type="inferred from homology"/>
<evidence type="ECO:0000256" key="3">
    <source>
        <dbReference type="ARBA" id="ARBA00011738"/>
    </source>
</evidence>
<dbReference type="Gene3D" id="3.90.1150.10">
    <property type="entry name" value="Aspartate Aminotransferase, domain 1"/>
    <property type="match status" value="1"/>
</dbReference>
<dbReference type="EC" id="2.6.1.-" evidence="8"/>
<dbReference type="GO" id="GO:0030170">
    <property type="term" value="F:pyridoxal phosphate binding"/>
    <property type="evidence" value="ECO:0007669"/>
    <property type="project" value="InterPro"/>
</dbReference>
<dbReference type="SUPFAM" id="SSF53383">
    <property type="entry name" value="PLP-dependent transferases"/>
    <property type="match status" value="1"/>
</dbReference>
<dbReference type="EMBL" id="QQAW01000002">
    <property type="protein sequence ID" value="RDI39445.1"/>
    <property type="molecule type" value="Genomic_DNA"/>
</dbReference>
<dbReference type="Pfam" id="PF00155">
    <property type="entry name" value="Aminotran_1_2"/>
    <property type="match status" value="1"/>
</dbReference>
<organism evidence="11 12">
    <name type="scientific">Gluconacetobacter liquefaciens</name>
    <name type="common">Acetobacter liquefaciens</name>
    <dbReference type="NCBI Taxonomy" id="89584"/>
    <lineage>
        <taxon>Bacteria</taxon>
        <taxon>Pseudomonadati</taxon>
        <taxon>Pseudomonadota</taxon>
        <taxon>Alphaproteobacteria</taxon>
        <taxon>Acetobacterales</taxon>
        <taxon>Acetobacteraceae</taxon>
        <taxon>Gluconacetobacter</taxon>
    </lineage>
</organism>
<evidence type="ECO:0000313" key="13">
    <source>
        <dbReference type="Proteomes" id="UP000562982"/>
    </source>
</evidence>
<keyword evidence="12" id="KW-1185">Reference proteome</keyword>
<protein>
    <recommendedName>
        <fullName evidence="8">Aminotransferase</fullName>
        <ecNumber evidence="8">2.6.1.-</ecNumber>
    </recommendedName>
</protein>
<sequence>MSRVGASPTAAVSDRVRAAAAQGIAITNLGEGELDFATPAHVVMAGKCAIDRGETKYTAVSGTVSLKEAIRKKFERDNGISFRNAEIIAGNGAKQLIFNAFLATLDDGDEVILPAPYWVSYPDMIRLTGGRPVAVGTTMASGWKLQPETLRSAITPRTRWLVLNSPGNPTGAVYTAAELRALLEVLDGFPDILVLADDIYEPLRYGVPFSTPLQVRPDMRERVLTVNGVSKSHAMTGWRLGYAAGPEWLVRAMDILQSQSTSNPSSISQGAAIAALVEPPVFLEGWLETLAARRAIVMDMVARIPGLRAWRPEGAFYVFIDVREWLAGSGQPLGIVDDVGMAAWLIGSARAALVPGTAFGAPGHLRLAFAIETDTLRATCERIVAACIPV</sequence>
<evidence type="ECO:0000256" key="1">
    <source>
        <dbReference type="ARBA" id="ARBA00001933"/>
    </source>
</evidence>
<dbReference type="PROSITE" id="PS00105">
    <property type="entry name" value="AA_TRANSFER_CLASS_1"/>
    <property type="match status" value="1"/>
</dbReference>
<evidence type="ECO:0000256" key="8">
    <source>
        <dbReference type="RuleBase" id="RU000481"/>
    </source>
</evidence>
<evidence type="ECO:0000256" key="6">
    <source>
        <dbReference type="ARBA" id="ARBA00022898"/>
    </source>
</evidence>
<comment type="caution">
    <text evidence="11">The sequence shown here is derived from an EMBL/GenBank/DDBJ whole genome shotgun (WGS) entry which is preliminary data.</text>
</comment>
<dbReference type="InterPro" id="IPR015422">
    <property type="entry name" value="PyrdxlP-dep_Trfase_small"/>
</dbReference>
<accession>A0A370G6L3</accession>
<dbReference type="Gene3D" id="3.40.640.10">
    <property type="entry name" value="Type I PLP-dependent aspartate aminotransferase-like (Major domain)"/>
    <property type="match status" value="1"/>
</dbReference>
<keyword evidence="6" id="KW-0663">Pyridoxal phosphate</keyword>
<comment type="catalytic activity">
    <reaction evidence="7">
        <text>L-aspartate + 2-oxoglutarate = oxaloacetate + L-glutamate</text>
        <dbReference type="Rhea" id="RHEA:21824"/>
        <dbReference type="ChEBI" id="CHEBI:16452"/>
        <dbReference type="ChEBI" id="CHEBI:16810"/>
        <dbReference type="ChEBI" id="CHEBI:29985"/>
        <dbReference type="ChEBI" id="CHEBI:29991"/>
        <dbReference type="EC" id="2.6.1.1"/>
    </reaction>
</comment>
<dbReference type="PANTHER" id="PTHR46383:SF1">
    <property type="entry name" value="ASPARTATE AMINOTRANSFERASE"/>
    <property type="match status" value="1"/>
</dbReference>
<dbReference type="InterPro" id="IPR004838">
    <property type="entry name" value="NHTrfase_class1_PyrdxlP-BS"/>
</dbReference>
<feature type="domain" description="Aminotransferase class I/classII large" evidence="9">
    <location>
        <begin position="26"/>
        <end position="383"/>
    </location>
</feature>
<dbReference type="EMBL" id="JABEQI010000002">
    <property type="protein sequence ID" value="MBB2185639.1"/>
    <property type="molecule type" value="Genomic_DNA"/>
</dbReference>
<dbReference type="GO" id="GO:0006520">
    <property type="term" value="P:amino acid metabolic process"/>
    <property type="evidence" value="ECO:0007669"/>
    <property type="project" value="InterPro"/>
</dbReference>
<dbReference type="Proteomes" id="UP000562982">
    <property type="component" value="Unassembled WGS sequence"/>
</dbReference>
<dbReference type="GO" id="GO:0004069">
    <property type="term" value="F:L-aspartate:2-oxoglutarate aminotransferase activity"/>
    <property type="evidence" value="ECO:0007669"/>
    <property type="project" value="UniProtKB-EC"/>
</dbReference>
<comment type="cofactor">
    <cofactor evidence="1 8">
        <name>pyridoxal 5'-phosphate</name>
        <dbReference type="ChEBI" id="CHEBI:597326"/>
    </cofactor>
</comment>
<evidence type="ECO:0000256" key="7">
    <source>
        <dbReference type="ARBA" id="ARBA00049185"/>
    </source>
</evidence>
<dbReference type="AlphaFoldDB" id="A0A370G6L3"/>
<dbReference type="InterPro" id="IPR004839">
    <property type="entry name" value="Aminotransferase_I/II_large"/>
</dbReference>
<dbReference type="Proteomes" id="UP000254958">
    <property type="component" value="Unassembled WGS sequence"/>
</dbReference>
<dbReference type="InterPro" id="IPR015424">
    <property type="entry name" value="PyrdxlP-dep_Trfase"/>
</dbReference>
<comment type="subunit">
    <text evidence="3">Homodimer.</text>
</comment>
<dbReference type="FunFam" id="3.40.640.10:FF:000033">
    <property type="entry name" value="Aspartate aminotransferase"/>
    <property type="match status" value="1"/>
</dbReference>
<dbReference type="InterPro" id="IPR015421">
    <property type="entry name" value="PyrdxlP-dep_Trfase_major"/>
</dbReference>
<reference evidence="10 13" key="2">
    <citation type="submission" date="2020-04" db="EMBL/GenBank/DDBJ databases">
        <title>Description of novel Gluconacetobacter.</title>
        <authorList>
            <person name="Sombolestani A."/>
        </authorList>
    </citation>
    <scope>NUCLEOTIDE SEQUENCE [LARGE SCALE GENOMIC DNA]</scope>
    <source>
        <strain evidence="10 13">LMG 1382</strain>
    </source>
</reference>